<dbReference type="GO" id="GO:0005675">
    <property type="term" value="C:transcription factor TFIIH holo complex"/>
    <property type="evidence" value="ECO:0007669"/>
    <property type="project" value="TreeGrafter"/>
</dbReference>
<organism evidence="2 3">
    <name type="scientific">Gossypium raimondii</name>
    <name type="common">Peruvian cotton</name>
    <name type="synonym">Gossypium klotzschianum subsp. raimondii</name>
    <dbReference type="NCBI Taxonomy" id="29730"/>
    <lineage>
        <taxon>Eukaryota</taxon>
        <taxon>Viridiplantae</taxon>
        <taxon>Streptophyta</taxon>
        <taxon>Embryophyta</taxon>
        <taxon>Tracheophyta</taxon>
        <taxon>Spermatophyta</taxon>
        <taxon>Magnoliopsida</taxon>
        <taxon>eudicotyledons</taxon>
        <taxon>Gunneridae</taxon>
        <taxon>Pentapetalae</taxon>
        <taxon>rosids</taxon>
        <taxon>malvids</taxon>
        <taxon>Malvales</taxon>
        <taxon>Malvaceae</taxon>
        <taxon>Malvoideae</taxon>
        <taxon>Gossypium</taxon>
    </lineage>
</organism>
<dbReference type="GO" id="GO:0006357">
    <property type="term" value="P:regulation of transcription by RNA polymerase II"/>
    <property type="evidence" value="ECO:0007669"/>
    <property type="project" value="TreeGrafter"/>
</dbReference>
<dbReference type="EMBL" id="CM001747">
    <property type="protein sequence ID" value="KJB48862.1"/>
    <property type="molecule type" value="Genomic_DNA"/>
</dbReference>
<dbReference type="Gramene" id="KJB48862">
    <property type="protein sequence ID" value="KJB48862"/>
    <property type="gene ID" value="B456_008G090500"/>
</dbReference>
<evidence type="ECO:0000313" key="3">
    <source>
        <dbReference type="Proteomes" id="UP000032304"/>
    </source>
</evidence>
<dbReference type="PANTHER" id="PTHR12683:SF13">
    <property type="entry name" value="CDK-ACTIVATING KINASE ASSEMBLY FACTOR MAT1"/>
    <property type="match status" value="1"/>
</dbReference>
<evidence type="ECO:0000313" key="2">
    <source>
        <dbReference type="EMBL" id="KJB48862.1"/>
    </source>
</evidence>
<reference evidence="2 3" key="1">
    <citation type="journal article" date="2012" name="Nature">
        <title>Repeated polyploidization of Gossypium genomes and the evolution of spinnable cotton fibres.</title>
        <authorList>
            <person name="Paterson A.H."/>
            <person name="Wendel J.F."/>
            <person name="Gundlach H."/>
            <person name="Guo H."/>
            <person name="Jenkins J."/>
            <person name="Jin D."/>
            <person name="Llewellyn D."/>
            <person name="Showmaker K.C."/>
            <person name="Shu S."/>
            <person name="Udall J."/>
            <person name="Yoo M.J."/>
            <person name="Byers R."/>
            <person name="Chen W."/>
            <person name="Doron-Faigenboim A."/>
            <person name="Duke M.V."/>
            <person name="Gong L."/>
            <person name="Grimwood J."/>
            <person name="Grover C."/>
            <person name="Grupp K."/>
            <person name="Hu G."/>
            <person name="Lee T.H."/>
            <person name="Li J."/>
            <person name="Lin L."/>
            <person name="Liu T."/>
            <person name="Marler B.S."/>
            <person name="Page J.T."/>
            <person name="Roberts A.W."/>
            <person name="Romanel E."/>
            <person name="Sanders W.S."/>
            <person name="Szadkowski E."/>
            <person name="Tan X."/>
            <person name="Tang H."/>
            <person name="Xu C."/>
            <person name="Wang J."/>
            <person name="Wang Z."/>
            <person name="Zhang D."/>
            <person name="Zhang L."/>
            <person name="Ashrafi H."/>
            <person name="Bedon F."/>
            <person name="Bowers J.E."/>
            <person name="Brubaker C.L."/>
            <person name="Chee P.W."/>
            <person name="Das S."/>
            <person name="Gingle A.R."/>
            <person name="Haigler C.H."/>
            <person name="Harker D."/>
            <person name="Hoffmann L.V."/>
            <person name="Hovav R."/>
            <person name="Jones D.C."/>
            <person name="Lemke C."/>
            <person name="Mansoor S."/>
            <person name="ur Rahman M."/>
            <person name="Rainville L.N."/>
            <person name="Rambani A."/>
            <person name="Reddy U.K."/>
            <person name="Rong J.K."/>
            <person name="Saranga Y."/>
            <person name="Scheffler B.E."/>
            <person name="Scheffler J.A."/>
            <person name="Stelly D.M."/>
            <person name="Triplett B.A."/>
            <person name="Van Deynze A."/>
            <person name="Vaslin M.F."/>
            <person name="Waghmare V.N."/>
            <person name="Walford S.A."/>
            <person name="Wright R.J."/>
            <person name="Zaki E.A."/>
            <person name="Zhang T."/>
            <person name="Dennis E.S."/>
            <person name="Mayer K.F."/>
            <person name="Peterson D.G."/>
            <person name="Rokhsar D.S."/>
            <person name="Wang X."/>
            <person name="Schmutz J."/>
        </authorList>
    </citation>
    <scope>NUCLEOTIDE SEQUENCE [LARGE SCALE GENOMIC DNA]</scope>
</reference>
<keyword evidence="3" id="KW-1185">Reference proteome</keyword>
<dbReference type="InterPro" id="IPR015877">
    <property type="entry name" value="MAT1_centre"/>
</dbReference>
<dbReference type="Pfam" id="PF06391">
    <property type="entry name" value="MAT1"/>
    <property type="match status" value="1"/>
</dbReference>
<gene>
    <name evidence="2" type="ORF">B456_008G090500</name>
</gene>
<name>A0A0D2PRM7_GOSRA</name>
<proteinExistence type="predicted"/>
<sequence length="137" mass="15793">MVVASSNPHNKEMQIRRRISNIFNKREEDFPSLREYNDYLEEVEDMIFKLIEGIDVQAIEEKITNYQQENAEQIMINQARKAEDLAAAMAASKGIPVQADTDGVREFYHHCCFKRLPQFLNSVSKHKACIVSLVLCS</sequence>
<dbReference type="Proteomes" id="UP000032304">
    <property type="component" value="Chromosome 8"/>
</dbReference>
<dbReference type="AlphaFoldDB" id="A0A0D2PRM7"/>
<protein>
    <recommendedName>
        <fullName evidence="1">MAT1 centre domain-containing protein</fullName>
    </recommendedName>
</protein>
<dbReference type="PANTHER" id="PTHR12683">
    <property type="entry name" value="CDK-ACTIVATING KINASE ASSEMBLY FACTOR MAT1"/>
    <property type="match status" value="1"/>
</dbReference>
<dbReference type="GO" id="GO:0006281">
    <property type="term" value="P:DNA repair"/>
    <property type="evidence" value="ECO:0007669"/>
    <property type="project" value="TreeGrafter"/>
</dbReference>
<feature type="domain" description="MAT1 centre" evidence="1">
    <location>
        <begin position="10"/>
        <end position="87"/>
    </location>
</feature>
<accession>A0A0D2PRM7</accession>
<evidence type="ECO:0000259" key="1">
    <source>
        <dbReference type="Pfam" id="PF06391"/>
    </source>
</evidence>